<evidence type="ECO:0000313" key="3">
    <source>
        <dbReference type="Proteomes" id="UP000053831"/>
    </source>
</evidence>
<dbReference type="Proteomes" id="UP000053831">
    <property type="component" value="Unassembled WGS sequence"/>
</dbReference>
<feature type="compositionally biased region" description="Basic and acidic residues" evidence="1">
    <location>
        <begin position="470"/>
        <end position="483"/>
    </location>
</feature>
<keyword evidence="3" id="KW-1185">Reference proteome</keyword>
<evidence type="ECO:0000256" key="1">
    <source>
        <dbReference type="SAM" id="MobiDB-lite"/>
    </source>
</evidence>
<comment type="caution">
    <text evidence="2">The sequence shown here is derived from an EMBL/GenBank/DDBJ whole genome shotgun (WGS) entry which is preliminary data.</text>
</comment>
<evidence type="ECO:0000313" key="2">
    <source>
        <dbReference type="EMBL" id="KOS17718.1"/>
    </source>
</evidence>
<feature type="compositionally biased region" description="Basic and acidic residues" evidence="1">
    <location>
        <begin position="659"/>
        <end position="672"/>
    </location>
</feature>
<dbReference type="STRING" id="150374.A0A0M8MST4"/>
<sequence length="672" mass="72439">MPLALVAAMAGAPQDQKMHFLLHSHFPASHVPPMAAIAQGLIAKGHTVTWLAAVEHERAVEATGAHFRPTAALAIVDAVWRTSLGVLDDDTRDDTSHDFRLAAQVSDYRLAIERSTAPRRPDVLLVDAYPYGARALHELGEVPAYATLGVLPFHTSTPGAPLPGEGTHPGSGLRSIAGSRFWHLVRRFYQLPTTLAPKVNAQRKALGLPHLPLAEAPECFTYSPMLHIQASSSRVEFFQRAQPARHRDHTVFTGPVVAAPRRLDPARVAPWWQMLVEHKKKRQNHWRTVVIAQDRVDEDPRRLIVPVLRGLAKCTDLVVVVLTSRRHECLAEAGTHPLVLFTDYLPLTCVLFVADLLVTNAGYQPMLQALAAGVPVVCAAHAQCPDKKDAVARMVYTGVCKALRGPGIDPPAVEQLVKAMLRGPALKERALPFAHELRLLGGLRRAVYELEQLGLEHMPKSEHQAGPGPDEAKTNKAKAKPEPAKPMPKPKPAKPNSAKRAAADWRAAIDKAAAAAVAAAPPARGGIFEPLNVAEAAPKASGSTQAVPEGVAENPESFEHTDGPVIDEWLIAFEPSPDEQWPETLECPVNHGAPHPTEPPADLLLPGYLSVPNFHPFEAPIAPDQPCGSRFCVQGASASAREPAAADGIEEPADASDSGDNKAENGRKVKQD</sequence>
<dbReference type="OrthoDB" id="5835829at2759"/>
<feature type="region of interest" description="Disordered" evidence="1">
    <location>
        <begin position="635"/>
        <end position="672"/>
    </location>
</feature>
<dbReference type="Gene3D" id="3.40.50.2000">
    <property type="entry name" value="Glycogen Phosphorylase B"/>
    <property type="match status" value="2"/>
</dbReference>
<feature type="compositionally biased region" description="Low complexity" evidence="1">
    <location>
        <begin position="636"/>
        <end position="646"/>
    </location>
</feature>
<gene>
    <name evidence="2" type="ORF">ESCO_002758</name>
</gene>
<dbReference type="SUPFAM" id="SSF53756">
    <property type="entry name" value="UDP-Glycosyltransferase/glycogen phosphorylase"/>
    <property type="match status" value="1"/>
</dbReference>
<feature type="region of interest" description="Disordered" evidence="1">
    <location>
        <begin position="539"/>
        <end position="561"/>
    </location>
</feature>
<organism evidence="2 3">
    <name type="scientific">Escovopsis weberi</name>
    <dbReference type="NCBI Taxonomy" id="150374"/>
    <lineage>
        <taxon>Eukaryota</taxon>
        <taxon>Fungi</taxon>
        <taxon>Dikarya</taxon>
        <taxon>Ascomycota</taxon>
        <taxon>Pezizomycotina</taxon>
        <taxon>Sordariomycetes</taxon>
        <taxon>Hypocreomycetidae</taxon>
        <taxon>Hypocreales</taxon>
        <taxon>Hypocreaceae</taxon>
        <taxon>Escovopsis</taxon>
    </lineage>
</organism>
<dbReference type="EMBL" id="LGSR01000022">
    <property type="protein sequence ID" value="KOS17718.1"/>
    <property type="molecule type" value="Genomic_DNA"/>
</dbReference>
<feature type="region of interest" description="Disordered" evidence="1">
    <location>
        <begin position="458"/>
        <end position="501"/>
    </location>
</feature>
<reference evidence="2 3" key="1">
    <citation type="submission" date="2015-07" db="EMBL/GenBank/DDBJ databases">
        <title>The genome of the fungus Escovopsis weberi, a specialized disease agent of ant agriculture.</title>
        <authorList>
            <person name="de Man T.J."/>
            <person name="Stajich J.E."/>
            <person name="Kubicek C.P."/>
            <person name="Chenthamara K."/>
            <person name="Atanasova L."/>
            <person name="Druzhinina I.S."/>
            <person name="Birnbaum S."/>
            <person name="Barribeau S.M."/>
            <person name="Teiling C."/>
            <person name="Suen G."/>
            <person name="Currie C."/>
            <person name="Gerardo N.M."/>
        </authorList>
    </citation>
    <scope>NUCLEOTIDE SEQUENCE [LARGE SCALE GENOMIC DNA]</scope>
</reference>
<name>A0A0M8MST4_ESCWE</name>
<accession>A0A0M8MST4</accession>
<proteinExistence type="predicted"/>
<dbReference type="AlphaFoldDB" id="A0A0M8MST4"/>
<protein>
    <submittedName>
        <fullName evidence="2">4'-demethylrebeccamycin synthase</fullName>
    </submittedName>
</protein>